<keyword evidence="7" id="KW-1185">Reference proteome</keyword>
<comment type="similarity">
    <text evidence="1">Belongs to the LysR transcriptional regulatory family.</text>
</comment>
<evidence type="ECO:0000259" key="5">
    <source>
        <dbReference type="PROSITE" id="PS50931"/>
    </source>
</evidence>
<protein>
    <submittedName>
        <fullName evidence="6">LysR family transcriptional regulator</fullName>
    </submittedName>
</protein>
<dbReference type="PRINTS" id="PR00039">
    <property type="entry name" value="HTHLYSR"/>
</dbReference>
<accession>A0ABX9PY07</accession>
<reference evidence="6 7" key="1">
    <citation type="submission" date="2017-08" db="EMBL/GenBank/DDBJ databases">
        <title>Comparative genomics of bacteria isolated from necrotic lesions of AOD affected trees.</title>
        <authorList>
            <person name="Doonan J."/>
            <person name="Denman S."/>
            <person name="Mcdonald J.E."/>
        </authorList>
    </citation>
    <scope>NUCLEOTIDE SEQUENCE [LARGE SCALE GENOMIC DNA]</scope>
    <source>
        <strain evidence="6 7">CIP 105588</strain>
    </source>
</reference>
<dbReference type="PANTHER" id="PTHR30537:SF31">
    <property type="entry name" value="TRANSCRIPTIONAL REGULATOR, LYSR FAMILY"/>
    <property type="match status" value="1"/>
</dbReference>
<proteinExistence type="inferred from homology"/>
<dbReference type="InterPro" id="IPR005119">
    <property type="entry name" value="LysR_subst-bd"/>
</dbReference>
<dbReference type="Proteomes" id="UP000284853">
    <property type="component" value="Unassembled WGS sequence"/>
</dbReference>
<evidence type="ECO:0000256" key="1">
    <source>
        <dbReference type="ARBA" id="ARBA00009437"/>
    </source>
</evidence>
<gene>
    <name evidence="6" type="ORF">CKQ54_14635</name>
</gene>
<dbReference type="EMBL" id="NSDJ01000001">
    <property type="protein sequence ID" value="RKF69528.1"/>
    <property type="molecule type" value="Genomic_DNA"/>
</dbReference>
<dbReference type="InterPro" id="IPR058163">
    <property type="entry name" value="LysR-type_TF_proteobact-type"/>
</dbReference>
<evidence type="ECO:0000313" key="6">
    <source>
        <dbReference type="EMBL" id="RKF69528.1"/>
    </source>
</evidence>
<dbReference type="Pfam" id="PF00126">
    <property type="entry name" value="HTH_1"/>
    <property type="match status" value="1"/>
</dbReference>
<dbReference type="Gene3D" id="1.10.10.10">
    <property type="entry name" value="Winged helix-like DNA-binding domain superfamily/Winged helix DNA-binding domain"/>
    <property type="match status" value="1"/>
</dbReference>
<dbReference type="Pfam" id="PF03466">
    <property type="entry name" value="LysR_substrate"/>
    <property type="match status" value="1"/>
</dbReference>
<dbReference type="SUPFAM" id="SSF46785">
    <property type="entry name" value="Winged helix' DNA-binding domain"/>
    <property type="match status" value="1"/>
</dbReference>
<comment type="caution">
    <text evidence="6">The sequence shown here is derived from an EMBL/GenBank/DDBJ whole genome shotgun (WGS) entry which is preliminary data.</text>
</comment>
<dbReference type="PROSITE" id="PS50931">
    <property type="entry name" value="HTH_LYSR"/>
    <property type="match status" value="1"/>
</dbReference>
<evidence type="ECO:0000256" key="4">
    <source>
        <dbReference type="ARBA" id="ARBA00023163"/>
    </source>
</evidence>
<keyword evidence="4" id="KW-0804">Transcription</keyword>
<evidence type="ECO:0000313" key="7">
    <source>
        <dbReference type="Proteomes" id="UP000284853"/>
    </source>
</evidence>
<dbReference type="InterPro" id="IPR000847">
    <property type="entry name" value="LysR_HTH_N"/>
</dbReference>
<evidence type="ECO:0000256" key="2">
    <source>
        <dbReference type="ARBA" id="ARBA00023015"/>
    </source>
</evidence>
<dbReference type="InterPro" id="IPR036390">
    <property type="entry name" value="WH_DNA-bd_sf"/>
</dbReference>
<dbReference type="PANTHER" id="PTHR30537">
    <property type="entry name" value="HTH-TYPE TRANSCRIPTIONAL REGULATOR"/>
    <property type="match status" value="1"/>
</dbReference>
<dbReference type="Gene3D" id="3.40.190.290">
    <property type="match status" value="1"/>
</dbReference>
<name>A0ABX9PY07_9GAMM</name>
<sequence>MNMRRQMNDNLNDMALFAAVVQHQGFTAAARVLGVSKSLLSRRIDALETRLGVRLLQRTSRHFSVTSVGECYAIECQKLLQQAQTAQQVIDDLQQNPSGLLRVCTPVMMAEMVVAPLMTEFLRRYPAITLELLAINRSVDLLEENFDVTIHSHSEPLEDSGLYRKPLGTLKYVLVASPAFVAALPAPPSVDQLSYLPTLVRKTPWAGSQWELAHPQEGTRKVSLTPRMISNNLLVLRQAAVDGMGIALLPEMACKKSLNEGKLMPLLPDWQTQPSSISALYASHKGQSPALRVFLDFLSEKLHGAL</sequence>
<evidence type="ECO:0000256" key="3">
    <source>
        <dbReference type="ARBA" id="ARBA00023125"/>
    </source>
</evidence>
<organism evidence="6 7">
    <name type="scientific">Rahnella variigena</name>
    <dbReference type="NCBI Taxonomy" id="574964"/>
    <lineage>
        <taxon>Bacteria</taxon>
        <taxon>Pseudomonadati</taxon>
        <taxon>Pseudomonadota</taxon>
        <taxon>Gammaproteobacteria</taxon>
        <taxon>Enterobacterales</taxon>
        <taxon>Yersiniaceae</taxon>
        <taxon>Rahnella</taxon>
    </lineage>
</organism>
<dbReference type="SUPFAM" id="SSF53850">
    <property type="entry name" value="Periplasmic binding protein-like II"/>
    <property type="match status" value="1"/>
</dbReference>
<dbReference type="InterPro" id="IPR036388">
    <property type="entry name" value="WH-like_DNA-bd_sf"/>
</dbReference>
<keyword evidence="3" id="KW-0238">DNA-binding</keyword>
<feature type="domain" description="HTH lysR-type" evidence="5">
    <location>
        <begin position="9"/>
        <end position="66"/>
    </location>
</feature>
<keyword evidence="2" id="KW-0805">Transcription regulation</keyword>